<name>A0A846RKA4_9MICC</name>
<evidence type="ECO:0000313" key="2">
    <source>
        <dbReference type="EMBL" id="NJC23748.1"/>
    </source>
</evidence>
<accession>A0A846RKA4</accession>
<dbReference type="Proteomes" id="UP000547458">
    <property type="component" value="Unassembled WGS sequence"/>
</dbReference>
<dbReference type="NCBIfam" id="TIGR02246">
    <property type="entry name" value="SgcJ/EcaC family oxidoreductase"/>
    <property type="match status" value="1"/>
</dbReference>
<dbReference type="InterPro" id="IPR037401">
    <property type="entry name" value="SnoaL-like"/>
</dbReference>
<dbReference type="AlphaFoldDB" id="A0A846RKA4"/>
<dbReference type="InterPro" id="IPR032710">
    <property type="entry name" value="NTF2-like_dom_sf"/>
</dbReference>
<dbReference type="Pfam" id="PF13474">
    <property type="entry name" value="SnoaL_3"/>
    <property type="match status" value="1"/>
</dbReference>
<protein>
    <submittedName>
        <fullName evidence="2">Uncharacterized protein (TIGR02246 family)</fullName>
    </submittedName>
</protein>
<dbReference type="SUPFAM" id="SSF54427">
    <property type="entry name" value="NTF2-like"/>
    <property type="match status" value="1"/>
</dbReference>
<dbReference type="RefSeq" id="WP_167995056.1">
    <property type="nucleotide sequence ID" value="NZ_JAATJL010000001.1"/>
</dbReference>
<proteinExistence type="predicted"/>
<evidence type="ECO:0000313" key="3">
    <source>
        <dbReference type="Proteomes" id="UP000547458"/>
    </source>
</evidence>
<feature type="domain" description="SnoaL-like" evidence="1">
    <location>
        <begin position="4"/>
        <end position="127"/>
    </location>
</feature>
<dbReference type="EMBL" id="JAATJL010000001">
    <property type="protein sequence ID" value="NJC23748.1"/>
    <property type="molecule type" value="Genomic_DNA"/>
</dbReference>
<keyword evidence="3" id="KW-1185">Reference proteome</keyword>
<evidence type="ECO:0000259" key="1">
    <source>
        <dbReference type="Pfam" id="PF13474"/>
    </source>
</evidence>
<organism evidence="2 3">
    <name type="scientific">Arthrobacter pigmenti</name>
    <dbReference type="NCBI Taxonomy" id="271432"/>
    <lineage>
        <taxon>Bacteria</taxon>
        <taxon>Bacillati</taxon>
        <taxon>Actinomycetota</taxon>
        <taxon>Actinomycetes</taxon>
        <taxon>Micrococcales</taxon>
        <taxon>Micrococcaceae</taxon>
        <taxon>Arthrobacter</taxon>
    </lineage>
</organism>
<dbReference type="Gene3D" id="3.10.450.50">
    <property type="match status" value="1"/>
</dbReference>
<gene>
    <name evidence="2" type="ORF">BJ994_002824</name>
</gene>
<comment type="caution">
    <text evidence="2">The sequence shown here is derived from an EMBL/GenBank/DDBJ whole genome shotgun (WGS) entry which is preliminary data.</text>
</comment>
<dbReference type="InterPro" id="IPR011944">
    <property type="entry name" value="Steroid_delta5-4_isomerase"/>
</dbReference>
<sequence length="138" mass="15578">MNEVETFPQRYAAAVRAKDVGGLLSLYDDGVRLFDLWVVWSHEGASAWRTSVEEWFGSLGEQSVGVDFADVQTTLTDTLATLHAIITYREVSSTGEELGSMQNRLTWVLQKFDDGWRIVHEHTSAPVDFETSKVILQR</sequence>
<reference evidence="2 3" key="1">
    <citation type="submission" date="2020-03" db="EMBL/GenBank/DDBJ databases">
        <title>Sequencing the genomes of 1000 actinobacteria strains.</title>
        <authorList>
            <person name="Klenk H.-P."/>
        </authorList>
    </citation>
    <scope>NUCLEOTIDE SEQUENCE [LARGE SCALE GENOMIC DNA]</scope>
    <source>
        <strain evidence="2 3">DSM 16403</strain>
    </source>
</reference>